<sequence length="76" mass="8372">MKEMIEHIVKALVDHPDQVKVTELAGERTLTYEVKVMPGDQGKVIGRQGNTIDAVRAIVRAAARKLDKHATVDVIP</sequence>
<dbReference type="GO" id="GO:0009252">
    <property type="term" value="P:peptidoglycan biosynthetic process"/>
    <property type="evidence" value="ECO:0007669"/>
    <property type="project" value="UniProtKB-UniRule"/>
</dbReference>
<accession>A0A937XEG6</accession>
<comment type="caution">
    <text evidence="4">The sequence shown here is derived from an EMBL/GenBank/DDBJ whole genome shotgun (WGS) entry which is preliminary data.</text>
</comment>
<protein>
    <recommendedName>
        <fullName evidence="3">RNA-binding protein KhpA</fullName>
    </recommendedName>
    <alternativeName>
        <fullName evidence="3">KH-domain protein A</fullName>
    </alternativeName>
</protein>
<dbReference type="Pfam" id="PF13083">
    <property type="entry name" value="KH_KhpA-B"/>
    <property type="match status" value="1"/>
</dbReference>
<dbReference type="AlphaFoldDB" id="A0A937XEG6"/>
<dbReference type="SUPFAM" id="SSF54814">
    <property type="entry name" value="Prokaryotic type KH domain (KH-domain type II)"/>
    <property type="match status" value="1"/>
</dbReference>
<dbReference type="PANTHER" id="PTHR34654:SF1">
    <property type="entry name" value="RNA-BINDING PROTEIN KHPA"/>
    <property type="match status" value="1"/>
</dbReference>
<proteinExistence type="inferred from homology"/>
<evidence type="ECO:0000313" key="4">
    <source>
        <dbReference type="EMBL" id="MBM3330814.1"/>
    </source>
</evidence>
<comment type="function">
    <text evidence="3">A probable RNA chaperone. Forms a complex with KhpB which binds to cellular RNA and controls its expression. Plays a role in peptidoglycan (PG) homeostasis and cell length regulation.</text>
</comment>
<evidence type="ECO:0000256" key="2">
    <source>
        <dbReference type="ARBA" id="ARBA00022884"/>
    </source>
</evidence>
<keyword evidence="1 3" id="KW-0963">Cytoplasm</keyword>
<dbReference type="GO" id="GO:0008360">
    <property type="term" value="P:regulation of cell shape"/>
    <property type="evidence" value="ECO:0007669"/>
    <property type="project" value="UniProtKB-KW"/>
</dbReference>
<comment type="similarity">
    <text evidence="3">Belongs to the KhpA RNA-binding protein family.</text>
</comment>
<dbReference type="CDD" id="cd22533">
    <property type="entry name" value="KH-II_YlqC-like"/>
    <property type="match status" value="1"/>
</dbReference>
<gene>
    <name evidence="3" type="primary">khpA</name>
    <name evidence="4" type="ORF">FJY68_03050</name>
</gene>
<reference evidence="4" key="1">
    <citation type="submission" date="2019-03" db="EMBL/GenBank/DDBJ databases">
        <title>Lake Tanganyika Metagenome-Assembled Genomes (MAGs).</title>
        <authorList>
            <person name="Tran P."/>
        </authorList>
    </citation>
    <scope>NUCLEOTIDE SEQUENCE</scope>
    <source>
        <strain evidence="4">K_DeepCast_150m_m2_040</strain>
    </source>
</reference>
<keyword evidence="3" id="KW-0143">Chaperone</keyword>
<keyword evidence="3" id="KW-0961">Cell wall biogenesis/degradation</keyword>
<comment type="subcellular location">
    <subcellularLocation>
        <location evidence="3">Cytoplasm</location>
    </subcellularLocation>
</comment>
<evidence type="ECO:0000313" key="5">
    <source>
        <dbReference type="Proteomes" id="UP000779900"/>
    </source>
</evidence>
<keyword evidence="3" id="KW-0133">Cell shape</keyword>
<dbReference type="Gene3D" id="3.30.300.20">
    <property type="match status" value="1"/>
</dbReference>
<organism evidence="4 5">
    <name type="scientific">candidate division WOR-3 bacterium</name>
    <dbReference type="NCBI Taxonomy" id="2052148"/>
    <lineage>
        <taxon>Bacteria</taxon>
        <taxon>Bacteria division WOR-3</taxon>
    </lineage>
</organism>
<dbReference type="InterPro" id="IPR020627">
    <property type="entry name" value="KhpA"/>
</dbReference>
<evidence type="ECO:0000256" key="3">
    <source>
        <dbReference type="HAMAP-Rule" id="MF_00088"/>
    </source>
</evidence>
<dbReference type="EMBL" id="VGIR01000011">
    <property type="protein sequence ID" value="MBM3330814.1"/>
    <property type="molecule type" value="Genomic_DNA"/>
</dbReference>
<name>A0A937XEG6_UNCW3</name>
<comment type="subunit">
    <text evidence="3">Forms a complex with KhpB.</text>
</comment>
<dbReference type="InterPro" id="IPR015946">
    <property type="entry name" value="KH_dom-like_a/b"/>
</dbReference>
<keyword evidence="2 3" id="KW-0694">RNA-binding</keyword>
<dbReference type="Proteomes" id="UP000779900">
    <property type="component" value="Unassembled WGS sequence"/>
</dbReference>
<dbReference type="GO" id="GO:0005737">
    <property type="term" value="C:cytoplasm"/>
    <property type="evidence" value="ECO:0007669"/>
    <property type="project" value="UniProtKB-SubCell"/>
</dbReference>
<dbReference type="GO" id="GO:0003723">
    <property type="term" value="F:RNA binding"/>
    <property type="evidence" value="ECO:0007669"/>
    <property type="project" value="UniProtKB-UniRule"/>
</dbReference>
<dbReference type="GO" id="GO:0071555">
    <property type="term" value="P:cell wall organization"/>
    <property type="evidence" value="ECO:0007669"/>
    <property type="project" value="UniProtKB-KW"/>
</dbReference>
<dbReference type="HAMAP" id="MF_00088">
    <property type="entry name" value="KhpA"/>
    <property type="match status" value="1"/>
</dbReference>
<evidence type="ECO:0000256" key="1">
    <source>
        <dbReference type="ARBA" id="ARBA00022490"/>
    </source>
</evidence>
<dbReference type="PANTHER" id="PTHR34654">
    <property type="entry name" value="UPF0109 PROTEIN SCO5592"/>
    <property type="match status" value="1"/>
</dbReference>
<dbReference type="InterPro" id="IPR009019">
    <property type="entry name" value="KH_sf_prok-type"/>
</dbReference>